<dbReference type="OrthoDB" id="770730at2"/>
<dbReference type="PROSITE" id="PS50943">
    <property type="entry name" value="HTH_CROC1"/>
    <property type="match status" value="1"/>
</dbReference>
<accession>A0A1M7FV21</accession>
<dbReference type="EMBL" id="FRCJ01000002">
    <property type="protein sequence ID" value="SHM07856.1"/>
    <property type="molecule type" value="Genomic_DNA"/>
</dbReference>
<protein>
    <submittedName>
        <fullName evidence="3">Helix-turn-helix</fullName>
    </submittedName>
</protein>
<name>A0A1M7FV21_XYLRU</name>
<dbReference type="Pfam" id="PF01381">
    <property type="entry name" value="HTH_3"/>
    <property type="match status" value="1"/>
</dbReference>
<gene>
    <name evidence="3" type="ORF">SAMN04488494_1271</name>
    <name evidence="2" type="ORF">SAMN05216462_1801</name>
</gene>
<evidence type="ECO:0000313" key="3">
    <source>
        <dbReference type="EMBL" id="SHM07856.1"/>
    </source>
</evidence>
<evidence type="ECO:0000313" key="4">
    <source>
        <dbReference type="Proteomes" id="UP000182257"/>
    </source>
</evidence>
<organism evidence="3 5">
    <name type="scientific">Xylanibacter ruminicola</name>
    <name type="common">Prevotella ruminicola</name>
    <dbReference type="NCBI Taxonomy" id="839"/>
    <lineage>
        <taxon>Bacteria</taxon>
        <taxon>Pseudomonadati</taxon>
        <taxon>Bacteroidota</taxon>
        <taxon>Bacteroidia</taxon>
        <taxon>Bacteroidales</taxon>
        <taxon>Prevotellaceae</taxon>
        <taxon>Xylanibacter</taxon>
    </lineage>
</organism>
<reference evidence="3 5" key="2">
    <citation type="submission" date="2016-11" db="EMBL/GenBank/DDBJ databases">
        <authorList>
            <person name="Jaros S."/>
            <person name="Januszkiewicz K."/>
            <person name="Wedrychowicz H."/>
        </authorList>
    </citation>
    <scope>NUCLEOTIDE SEQUENCE [LARGE SCALE GENOMIC DNA]</scope>
    <source>
        <strain evidence="3 5">BPI-34</strain>
    </source>
</reference>
<dbReference type="CDD" id="cd00093">
    <property type="entry name" value="HTH_XRE"/>
    <property type="match status" value="1"/>
</dbReference>
<evidence type="ECO:0000259" key="1">
    <source>
        <dbReference type="PROSITE" id="PS50943"/>
    </source>
</evidence>
<dbReference type="Proteomes" id="UP000184280">
    <property type="component" value="Unassembled WGS sequence"/>
</dbReference>
<sequence>MNATNLFREAVAAIPKDVTTQVNWSFAIADKIDAKLKEIGMTQKEFAKEVGKTEPEVSRWLSGTHNFTLRTLAKISSVLGEDIIKI</sequence>
<dbReference type="Gene3D" id="1.10.260.40">
    <property type="entry name" value="lambda repressor-like DNA-binding domains"/>
    <property type="match status" value="1"/>
</dbReference>
<dbReference type="RefSeq" id="WP_073043770.1">
    <property type="nucleotide sequence ID" value="NZ_FNRF01000003.1"/>
</dbReference>
<dbReference type="AlphaFoldDB" id="A0A1M7FV21"/>
<dbReference type="GO" id="GO:0003677">
    <property type="term" value="F:DNA binding"/>
    <property type="evidence" value="ECO:0007669"/>
    <property type="project" value="InterPro"/>
</dbReference>
<feature type="domain" description="HTH cro/C1-type" evidence="1">
    <location>
        <begin position="32"/>
        <end position="86"/>
    </location>
</feature>
<dbReference type="Proteomes" id="UP000182257">
    <property type="component" value="Unassembled WGS sequence"/>
</dbReference>
<proteinExistence type="predicted"/>
<dbReference type="EMBL" id="FNRF01000003">
    <property type="protein sequence ID" value="SEA56100.1"/>
    <property type="molecule type" value="Genomic_DNA"/>
</dbReference>
<dbReference type="SUPFAM" id="SSF47413">
    <property type="entry name" value="lambda repressor-like DNA-binding domains"/>
    <property type="match status" value="1"/>
</dbReference>
<evidence type="ECO:0000313" key="2">
    <source>
        <dbReference type="EMBL" id="SEA56100.1"/>
    </source>
</evidence>
<evidence type="ECO:0000313" key="5">
    <source>
        <dbReference type="Proteomes" id="UP000184280"/>
    </source>
</evidence>
<dbReference type="SMART" id="SM00530">
    <property type="entry name" value="HTH_XRE"/>
    <property type="match status" value="1"/>
</dbReference>
<dbReference type="InterPro" id="IPR001387">
    <property type="entry name" value="Cro/C1-type_HTH"/>
</dbReference>
<reference evidence="2 4" key="1">
    <citation type="submission" date="2016-10" db="EMBL/GenBank/DDBJ databases">
        <authorList>
            <person name="de Groot N.N."/>
        </authorList>
    </citation>
    <scope>NUCLEOTIDE SEQUENCE [LARGE SCALE GENOMIC DNA]</scope>
    <source>
        <strain evidence="2 4">D31d</strain>
    </source>
</reference>
<dbReference type="InterPro" id="IPR010982">
    <property type="entry name" value="Lambda_DNA-bd_dom_sf"/>
</dbReference>